<keyword evidence="5 6" id="KW-0472">Membrane</keyword>
<reference evidence="9" key="1">
    <citation type="submission" date="2015-08" db="EMBL/GenBank/DDBJ databases">
        <title>Genome sequence of the strict anaerobe Clostridium homopropionicum LuHBu1 (DSM 5847T).</title>
        <authorList>
            <person name="Poehlein A."/>
            <person name="Beck M."/>
            <person name="Schiel-Bengelsdorf B."/>
            <person name="Bengelsdorf F.R."/>
            <person name="Daniel R."/>
            <person name="Duerre P."/>
        </authorList>
    </citation>
    <scope>NUCLEOTIDE SEQUENCE [LARGE SCALE GENOMIC DNA]</scope>
    <source>
        <strain evidence="9">DSM 5847</strain>
    </source>
</reference>
<dbReference type="InterPro" id="IPR004633">
    <property type="entry name" value="NaPi_cotrn-rel/YqeW-like"/>
</dbReference>
<feature type="transmembrane region" description="Helical" evidence="6">
    <location>
        <begin position="174"/>
        <end position="202"/>
    </location>
</feature>
<dbReference type="GO" id="GO:0005436">
    <property type="term" value="F:sodium:phosphate symporter activity"/>
    <property type="evidence" value="ECO:0007669"/>
    <property type="project" value="InterPro"/>
</dbReference>
<dbReference type="PANTHER" id="PTHR10010">
    <property type="entry name" value="SOLUTE CARRIER FAMILY 34 SODIUM PHOSPHATE , MEMBER 2-RELATED"/>
    <property type="match status" value="1"/>
</dbReference>
<dbReference type="Proteomes" id="UP000037043">
    <property type="component" value="Unassembled WGS sequence"/>
</dbReference>
<dbReference type="Gene3D" id="1.20.58.220">
    <property type="entry name" value="Phosphate transport system protein phou homolog 2, domain 2"/>
    <property type="match status" value="1"/>
</dbReference>
<keyword evidence="9" id="KW-1185">Reference proteome</keyword>
<dbReference type="InterPro" id="IPR038078">
    <property type="entry name" value="PhoU-like_sf"/>
</dbReference>
<comment type="caution">
    <text evidence="8">The sequence shown here is derived from an EMBL/GenBank/DDBJ whole genome shotgun (WGS) entry which is preliminary data.</text>
</comment>
<dbReference type="InterPro" id="IPR003841">
    <property type="entry name" value="Na/Pi_transpt"/>
</dbReference>
<evidence type="ECO:0000256" key="5">
    <source>
        <dbReference type="ARBA" id="ARBA00023136"/>
    </source>
</evidence>
<dbReference type="GO" id="GO:0005886">
    <property type="term" value="C:plasma membrane"/>
    <property type="evidence" value="ECO:0007669"/>
    <property type="project" value="UniProtKB-SubCell"/>
</dbReference>
<feature type="transmembrane region" description="Helical" evidence="6">
    <location>
        <begin position="241"/>
        <end position="266"/>
    </location>
</feature>
<dbReference type="AlphaFoldDB" id="A0A0L6ZA57"/>
<dbReference type="InterPro" id="IPR026022">
    <property type="entry name" value="PhoU_dom"/>
</dbReference>
<feature type="transmembrane region" description="Helical" evidence="6">
    <location>
        <begin position="135"/>
        <end position="153"/>
    </location>
</feature>
<evidence type="ECO:0000256" key="4">
    <source>
        <dbReference type="ARBA" id="ARBA00022989"/>
    </source>
</evidence>
<feature type="transmembrane region" description="Helical" evidence="6">
    <location>
        <begin position="102"/>
        <end position="123"/>
    </location>
</feature>
<evidence type="ECO:0000313" key="8">
    <source>
        <dbReference type="EMBL" id="KOA19860.1"/>
    </source>
</evidence>
<dbReference type="GO" id="GO:0044341">
    <property type="term" value="P:sodium-dependent phosphate transport"/>
    <property type="evidence" value="ECO:0007669"/>
    <property type="project" value="InterPro"/>
</dbReference>
<feature type="domain" description="PhoU" evidence="7">
    <location>
        <begin position="341"/>
        <end position="427"/>
    </location>
</feature>
<keyword evidence="3 6" id="KW-0812">Transmembrane</keyword>
<dbReference type="SUPFAM" id="SSF109755">
    <property type="entry name" value="PhoU-like"/>
    <property type="match status" value="1"/>
</dbReference>
<dbReference type="RefSeq" id="WP_052221486.1">
    <property type="nucleotide sequence ID" value="NZ_LHUR01000022.1"/>
</dbReference>
<feature type="transmembrane region" description="Helical" evidence="6">
    <location>
        <begin position="6"/>
        <end position="24"/>
    </location>
</feature>
<dbReference type="PANTHER" id="PTHR10010:SF46">
    <property type="entry name" value="SODIUM-DEPENDENT PHOSPHATE TRANSPORT PROTEIN 2B"/>
    <property type="match status" value="1"/>
</dbReference>
<name>A0A0L6ZA57_9CLOT</name>
<keyword evidence="2" id="KW-1003">Cell membrane</keyword>
<dbReference type="Pfam" id="PF01895">
    <property type="entry name" value="PhoU"/>
    <property type="match status" value="2"/>
</dbReference>
<gene>
    <name evidence="8" type="ORF">CLHOM_19490</name>
</gene>
<evidence type="ECO:0000256" key="6">
    <source>
        <dbReference type="SAM" id="Phobius"/>
    </source>
</evidence>
<evidence type="ECO:0000256" key="1">
    <source>
        <dbReference type="ARBA" id="ARBA00004651"/>
    </source>
</evidence>
<protein>
    <recommendedName>
        <fullName evidence="7">PhoU domain-containing protein</fullName>
    </recommendedName>
</protein>
<keyword evidence="4 6" id="KW-1133">Transmembrane helix</keyword>
<dbReference type="NCBIfam" id="NF037997">
    <property type="entry name" value="Na_Pi_symport"/>
    <property type="match status" value="1"/>
</dbReference>
<comment type="subcellular location">
    <subcellularLocation>
        <location evidence="1">Cell membrane</location>
        <topology evidence="1">Multi-pass membrane protein</topology>
    </subcellularLocation>
</comment>
<feature type="transmembrane region" description="Helical" evidence="6">
    <location>
        <begin position="68"/>
        <end position="90"/>
    </location>
</feature>
<dbReference type="PATRIC" id="fig|1121318.3.peg.1970"/>
<feature type="transmembrane region" description="Helical" evidence="6">
    <location>
        <begin position="208"/>
        <end position="229"/>
    </location>
</feature>
<dbReference type="EMBL" id="LHUR01000022">
    <property type="protein sequence ID" value="KOA19860.1"/>
    <property type="molecule type" value="Genomic_DNA"/>
</dbReference>
<evidence type="ECO:0000256" key="2">
    <source>
        <dbReference type="ARBA" id="ARBA00022475"/>
    </source>
</evidence>
<evidence type="ECO:0000256" key="3">
    <source>
        <dbReference type="ARBA" id="ARBA00022692"/>
    </source>
</evidence>
<dbReference type="NCBIfam" id="TIGR00704">
    <property type="entry name" value="NaPi_cotrn_rel"/>
    <property type="match status" value="1"/>
</dbReference>
<organism evidence="8 9">
    <name type="scientific">Clostridium homopropionicum DSM 5847</name>
    <dbReference type="NCBI Taxonomy" id="1121318"/>
    <lineage>
        <taxon>Bacteria</taxon>
        <taxon>Bacillati</taxon>
        <taxon>Bacillota</taxon>
        <taxon>Clostridia</taxon>
        <taxon>Eubacteriales</taxon>
        <taxon>Clostridiaceae</taxon>
        <taxon>Clostridium</taxon>
    </lineage>
</organism>
<sequence length="535" mass="58000">MDYIMIFKLLGGLGLFVYGMKLMGDGLQKAAGEKLKSILEALTSNRVFAILVGAGVTAIIQSSSATTVMTVGFVNAGLMNLFQAAGVIMGANIGTTMTAQLIAFKLSDVAPLVLAVGAAMVLFSKKKKTRDIGDIILGFGILFVGMSMMESSMRPLRDMESFRNLILTLGKHPLLGVLVGLGMTATVQSSSATIGILMALAANDSVTLNVALPILFGDNIGTCVTALLASIGTNKNAKRTALLHLSFNTVGTLIFMSAFGLVLKFIPMLGGDIQRQIANSHTMFNITNVLIQAPFIPLLVKFVNRLVPGEDENLSPYTLEYLDKRLLETPSIACGQVVKEIVRMGRIAADNLETSMNAFLKNDSALNDTVLEKEKLINYLQREIIDYMVSLSNTNLSQSQSELITSLFHVVSDLERVGDHAKNISELSEIKIQDNIEFSENAYKDIHTIYGCTKKAIDSAITSLSTFNPQLAKEVIEIEGSIDIMEDQFRKSHIERLNSRLCSAAGGAIYVDLLSNFERVGDHSNNIAHMVLDQV</sequence>
<accession>A0A0L6ZA57</accession>
<dbReference type="Pfam" id="PF02690">
    <property type="entry name" value="Na_Pi_cotrans"/>
    <property type="match status" value="1"/>
</dbReference>
<proteinExistence type="predicted"/>
<evidence type="ECO:0000259" key="7">
    <source>
        <dbReference type="Pfam" id="PF01895"/>
    </source>
</evidence>
<feature type="transmembrane region" description="Helical" evidence="6">
    <location>
        <begin position="45"/>
        <end position="62"/>
    </location>
</feature>
<evidence type="ECO:0000313" key="9">
    <source>
        <dbReference type="Proteomes" id="UP000037043"/>
    </source>
</evidence>
<feature type="domain" description="PhoU" evidence="7">
    <location>
        <begin position="452"/>
        <end position="530"/>
    </location>
</feature>